<keyword evidence="8" id="KW-0770">Synapse</keyword>
<dbReference type="SUPFAM" id="SSF161111">
    <property type="entry name" value="Cation efflux protein transmembrane domain-like"/>
    <property type="match status" value="1"/>
</dbReference>
<comment type="subcellular location">
    <subcellularLocation>
        <location evidence="2">Cytoplasmic vesicle</location>
        <location evidence="2">Secretory vesicle</location>
        <location evidence="2">Synaptic vesicle membrane</location>
        <topology evidence="2">Multi-pass membrane protein</topology>
    </subcellularLocation>
    <subcellularLocation>
        <location evidence="1">Early endosome membrane</location>
    </subcellularLocation>
</comment>
<dbReference type="GO" id="GO:0031410">
    <property type="term" value="C:cytoplasmic vesicle"/>
    <property type="evidence" value="ECO:0007669"/>
    <property type="project" value="UniProtKB-KW"/>
</dbReference>
<dbReference type="Gene3D" id="1.20.1510.10">
    <property type="entry name" value="Cation efflux protein transmembrane domain"/>
    <property type="match status" value="1"/>
</dbReference>
<evidence type="ECO:0000256" key="11">
    <source>
        <dbReference type="SAM" id="Phobius"/>
    </source>
</evidence>
<gene>
    <name evidence="13" type="ORF">AVDCRST_MAG20-824</name>
</gene>
<reference evidence="13" key="1">
    <citation type="submission" date="2020-02" db="EMBL/GenBank/DDBJ databases">
        <authorList>
            <person name="Meier V. D."/>
        </authorList>
    </citation>
    <scope>NUCLEOTIDE SEQUENCE</scope>
    <source>
        <strain evidence="13">AVDCRST_MAG20</strain>
    </source>
</reference>
<sequence length="209" mass="21933">MTAPVLSSQLRRGVRLEQATIAYNALEGIIAVGAGLAAGLVSLVGFGIDSAIEVAAAAVVLARLTAAARGRGVDHVKERRALRFIALTFFALAAYVVFEGMRNLLTGETPDTSRVGIALTGASMVLMPLLARSKQRAGEAIGSRLLVADAAETRLCAWLSVSTFVGLTTFWLFGWTWLDSAAGFVIALFAVAEGREAWAGEIVCEDGCS</sequence>
<feature type="transmembrane region" description="Helical" evidence="11">
    <location>
        <begin position="113"/>
        <end position="131"/>
    </location>
</feature>
<protein>
    <recommendedName>
        <fullName evidence="12">Cation efflux protein transmembrane domain-containing protein</fullName>
    </recommendedName>
</protein>
<keyword evidence="6" id="KW-0862">Zinc</keyword>
<feature type="transmembrane region" description="Helical" evidence="11">
    <location>
        <begin position="81"/>
        <end position="98"/>
    </location>
</feature>
<dbReference type="AlphaFoldDB" id="A0A6J4HH02"/>
<feature type="transmembrane region" description="Helical" evidence="11">
    <location>
        <begin position="50"/>
        <end position="69"/>
    </location>
</feature>
<organism evidence="13">
    <name type="scientific">uncultured Acidimicrobiales bacterium</name>
    <dbReference type="NCBI Taxonomy" id="310071"/>
    <lineage>
        <taxon>Bacteria</taxon>
        <taxon>Bacillati</taxon>
        <taxon>Actinomycetota</taxon>
        <taxon>Acidimicrobiia</taxon>
        <taxon>Acidimicrobiales</taxon>
        <taxon>environmental samples</taxon>
    </lineage>
</organism>
<keyword evidence="9 11" id="KW-0472">Membrane</keyword>
<dbReference type="PANTHER" id="PTHR31937:SF2">
    <property type="entry name" value="TRANSMEMBRANE PROTEIN 163"/>
    <property type="match status" value="1"/>
</dbReference>
<dbReference type="InterPro" id="IPR026765">
    <property type="entry name" value="Tmem163"/>
</dbReference>
<evidence type="ECO:0000256" key="5">
    <source>
        <dbReference type="ARBA" id="ARBA00022753"/>
    </source>
</evidence>
<comment type="similarity">
    <text evidence="3">Belongs to the TMEM163 family.</text>
</comment>
<evidence type="ECO:0000256" key="7">
    <source>
        <dbReference type="ARBA" id="ARBA00022989"/>
    </source>
</evidence>
<evidence type="ECO:0000256" key="1">
    <source>
        <dbReference type="ARBA" id="ARBA00004146"/>
    </source>
</evidence>
<evidence type="ECO:0000256" key="2">
    <source>
        <dbReference type="ARBA" id="ARBA00004644"/>
    </source>
</evidence>
<dbReference type="GO" id="GO:0016020">
    <property type="term" value="C:membrane"/>
    <property type="evidence" value="ECO:0007669"/>
    <property type="project" value="InterPro"/>
</dbReference>
<dbReference type="GO" id="GO:0008324">
    <property type="term" value="F:monoatomic cation transmembrane transporter activity"/>
    <property type="evidence" value="ECO:0007669"/>
    <property type="project" value="InterPro"/>
</dbReference>
<evidence type="ECO:0000256" key="10">
    <source>
        <dbReference type="ARBA" id="ARBA00023329"/>
    </source>
</evidence>
<evidence type="ECO:0000256" key="3">
    <source>
        <dbReference type="ARBA" id="ARBA00008731"/>
    </source>
</evidence>
<dbReference type="InterPro" id="IPR058533">
    <property type="entry name" value="Cation_efflux_TM"/>
</dbReference>
<name>A0A6J4HH02_9ACTN</name>
<proteinExistence type="inferred from homology"/>
<evidence type="ECO:0000256" key="8">
    <source>
        <dbReference type="ARBA" id="ARBA00023018"/>
    </source>
</evidence>
<feature type="domain" description="Cation efflux protein transmembrane" evidence="12">
    <location>
        <begin position="24"/>
        <end position="195"/>
    </location>
</feature>
<evidence type="ECO:0000313" key="13">
    <source>
        <dbReference type="EMBL" id="CAA9222905.1"/>
    </source>
</evidence>
<keyword evidence="5" id="KW-0967">Endosome</keyword>
<dbReference type="PANTHER" id="PTHR31937">
    <property type="entry name" value="TRANSMEMBRANE PROTEIN 163"/>
    <property type="match status" value="1"/>
</dbReference>
<feature type="transmembrane region" description="Helical" evidence="11">
    <location>
        <begin position="21"/>
        <end position="44"/>
    </location>
</feature>
<dbReference type="Pfam" id="PF01545">
    <property type="entry name" value="Cation_efflux"/>
    <property type="match status" value="1"/>
</dbReference>
<evidence type="ECO:0000259" key="12">
    <source>
        <dbReference type="Pfam" id="PF01545"/>
    </source>
</evidence>
<feature type="transmembrane region" description="Helical" evidence="11">
    <location>
        <begin position="155"/>
        <end position="178"/>
    </location>
</feature>
<evidence type="ECO:0000256" key="6">
    <source>
        <dbReference type="ARBA" id="ARBA00022833"/>
    </source>
</evidence>
<keyword evidence="4 11" id="KW-0812">Transmembrane</keyword>
<keyword evidence="7 11" id="KW-1133">Transmembrane helix</keyword>
<dbReference type="EMBL" id="CADCSY010000035">
    <property type="protein sequence ID" value="CAA9222905.1"/>
    <property type="molecule type" value="Genomic_DNA"/>
</dbReference>
<keyword evidence="10" id="KW-0968">Cytoplasmic vesicle</keyword>
<accession>A0A6J4HH02</accession>
<evidence type="ECO:0000256" key="4">
    <source>
        <dbReference type="ARBA" id="ARBA00022692"/>
    </source>
</evidence>
<dbReference type="InterPro" id="IPR027469">
    <property type="entry name" value="Cation_efflux_TMD_sf"/>
</dbReference>
<evidence type="ECO:0000256" key="9">
    <source>
        <dbReference type="ARBA" id="ARBA00023136"/>
    </source>
</evidence>